<gene>
    <name evidence="2" type="ORF">AMAG_20149</name>
</gene>
<keyword evidence="3" id="KW-1185">Reference proteome</keyword>
<dbReference type="EMBL" id="GG745363">
    <property type="protein sequence ID" value="KNE69961.1"/>
    <property type="molecule type" value="Genomic_DNA"/>
</dbReference>
<protein>
    <submittedName>
        <fullName evidence="2">Uncharacterized protein</fullName>
    </submittedName>
</protein>
<dbReference type="AlphaFoldDB" id="A0A0L0T5K8"/>
<accession>A0A0L0T5K8</accession>
<dbReference type="Proteomes" id="UP000054350">
    <property type="component" value="Unassembled WGS sequence"/>
</dbReference>
<reference evidence="3" key="2">
    <citation type="submission" date="2009-11" db="EMBL/GenBank/DDBJ databases">
        <title>The Genome Sequence of Allomyces macrogynus strain ATCC 38327.</title>
        <authorList>
            <consortium name="The Broad Institute Genome Sequencing Platform"/>
            <person name="Russ C."/>
            <person name="Cuomo C."/>
            <person name="Shea T."/>
            <person name="Young S.K."/>
            <person name="Zeng Q."/>
            <person name="Koehrsen M."/>
            <person name="Haas B."/>
            <person name="Borodovsky M."/>
            <person name="Guigo R."/>
            <person name="Alvarado L."/>
            <person name="Berlin A."/>
            <person name="Borenstein D."/>
            <person name="Chen Z."/>
            <person name="Engels R."/>
            <person name="Freedman E."/>
            <person name="Gellesch M."/>
            <person name="Goldberg J."/>
            <person name="Griggs A."/>
            <person name="Gujja S."/>
            <person name="Heiman D."/>
            <person name="Hepburn T."/>
            <person name="Howarth C."/>
            <person name="Jen D."/>
            <person name="Larson L."/>
            <person name="Lewis B."/>
            <person name="Mehta T."/>
            <person name="Park D."/>
            <person name="Pearson M."/>
            <person name="Roberts A."/>
            <person name="Saif S."/>
            <person name="Shenoy N."/>
            <person name="Sisk P."/>
            <person name="Stolte C."/>
            <person name="Sykes S."/>
            <person name="Walk T."/>
            <person name="White J."/>
            <person name="Yandava C."/>
            <person name="Burger G."/>
            <person name="Gray M.W."/>
            <person name="Holland P.W.H."/>
            <person name="King N."/>
            <person name="Lang F.B.F."/>
            <person name="Roger A.J."/>
            <person name="Ruiz-Trillo I."/>
            <person name="Lander E."/>
            <person name="Nusbaum C."/>
        </authorList>
    </citation>
    <scope>NUCLEOTIDE SEQUENCE [LARGE SCALE GENOMIC DNA]</scope>
    <source>
        <strain evidence="3">ATCC 38327</strain>
    </source>
</reference>
<organism evidence="2 3">
    <name type="scientific">Allomyces macrogynus (strain ATCC 38327)</name>
    <name type="common">Allomyces javanicus var. macrogynus</name>
    <dbReference type="NCBI Taxonomy" id="578462"/>
    <lineage>
        <taxon>Eukaryota</taxon>
        <taxon>Fungi</taxon>
        <taxon>Fungi incertae sedis</taxon>
        <taxon>Blastocladiomycota</taxon>
        <taxon>Blastocladiomycetes</taxon>
        <taxon>Blastocladiales</taxon>
        <taxon>Blastocladiaceae</taxon>
        <taxon>Allomyces</taxon>
    </lineage>
</organism>
<evidence type="ECO:0000313" key="3">
    <source>
        <dbReference type="Proteomes" id="UP000054350"/>
    </source>
</evidence>
<dbReference type="VEuPathDB" id="FungiDB:AMAG_20149"/>
<evidence type="ECO:0000313" key="2">
    <source>
        <dbReference type="EMBL" id="KNE69961.1"/>
    </source>
</evidence>
<proteinExistence type="predicted"/>
<sequence>MPHGLRWFGLLFRRDHSTLLLLAPEWAAGAAYATAFNVVYAMSSEVVIWDLYDRFVAGIGSPKDEGMAVEPEEPTSSDDGGHGIVDFYYLQDSEGDSASTASGSEDEEGGNGFDSDTTSMNDDDAALDETTTRLVPPQLTVVCPHLILPLPPTLSTVTFDACSARS</sequence>
<reference evidence="2 3" key="1">
    <citation type="submission" date="2009-11" db="EMBL/GenBank/DDBJ databases">
        <title>Annotation of Allomyces macrogynus ATCC 38327.</title>
        <authorList>
            <consortium name="The Broad Institute Genome Sequencing Platform"/>
            <person name="Russ C."/>
            <person name="Cuomo C."/>
            <person name="Burger G."/>
            <person name="Gray M.W."/>
            <person name="Holland P.W.H."/>
            <person name="King N."/>
            <person name="Lang F.B.F."/>
            <person name="Roger A.J."/>
            <person name="Ruiz-Trillo I."/>
            <person name="Young S.K."/>
            <person name="Zeng Q."/>
            <person name="Gargeya S."/>
            <person name="Fitzgerald M."/>
            <person name="Haas B."/>
            <person name="Abouelleil A."/>
            <person name="Alvarado L."/>
            <person name="Arachchi H.M."/>
            <person name="Berlin A."/>
            <person name="Chapman S.B."/>
            <person name="Gearin G."/>
            <person name="Goldberg J."/>
            <person name="Griggs A."/>
            <person name="Gujja S."/>
            <person name="Hansen M."/>
            <person name="Heiman D."/>
            <person name="Howarth C."/>
            <person name="Larimer J."/>
            <person name="Lui A."/>
            <person name="MacDonald P.J.P."/>
            <person name="McCowen C."/>
            <person name="Montmayeur A."/>
            <person name="Murphy C."/>
            <person name="Neiman D."/>
            <person name="Pearson M."/>
            <person name="Priest M."/>
            <person name="Roberts A."/>
            <person name="Saif S."/>
            <person name="Shea T."/>
            <person name="Sisk P."/>
            <person name="Stolte C."/>
            <person name="Sykes S."/>
            <person name="Wortman J."/>
            <person name="Nusbaum C."/>
            <person name="Birren B."/>
        </authorList>
    </citation>
    <scope>NUCLEOTIDE SEQUENCE [LARGE SCALE GENOMIC DNA]</scope>
    <source>
        <strain evidence="2 3">ATCC 38327</strain>
    </source>
</reference>
<feature type="region of interest" description="Disordered" evidence="1">
    <location>
        <begin position="62"/>
        <end position="123"/>
    </location>
</feature>
<name>A0A0L0T5K8_ALLM3</name>
<evidence type="ECO:0000256" key="1">
    <source>
        <dbReference type="SAM" id="MobiDB-lite"/>
    </source>
</evidence>